<keyword evidence="1" id="KW-0472">Membrane</keyword>
<gene>
    <name evidence="2" type="ORF">GCK72_015705</name>
</gene>
<dbReference type="AlphaFoldDB" id="A0A6A5GY48"/>
<dbReference type="CTD" id="9817202"/>
<evidence type="ECO:0000313" key="3">
    <source>
        <dbReference type="Proteomes" id="UP000483820"/>
    </source>
</evidence>
<dbReference type="Proteomes" id="UP000483820">
    <property type="component" value="Chromosome IV"/>
</dbReference>
<dbReference type="CDD" id="cd16021">
    <property type="entry name" value="ALP_like"/>
    <property type="match status" value="1"/>
</dbReference>
<proteinExistence type="predicted"/>
<dbReference type="PANTHER" id="PTHR10974">
    <property type="entry name" value="FI08016P-RELATED"/>
    <property type="match status" value="1"/>
</dbReference>
<evidence type="ECO:0000256" key="1">
    <source>
        <dbReference type="SAM" id="Phobius"/>
    </source>
</evidence>
<sequence>MNRKFTRRNSCVLLSIFSILIYIIIHRKLYQQFQNQRFHQRLQADDSDFTSSFLHVDSTGNSQNTCVLPDYDIWHPDIKKVLTAKFPTNNCDKSFEPWTQLVNSTWHVVNQEAELCLARCIEQVRASREVILGKWMTPGYVDCEFLEAVCWEGGVEVYGYIHTQILPKTPAIPPLHKSPHPNVFFLMIDSLSTGMAKRSFPKFLEYFQSEFSGIQFPYVNTVGENSHPNGVSLWFGKSVEFGHKVTGEEIDADWNGVDKCGRYIDNETHLFNQFRDYGYTTLLTEDWLVELMDSYPFCKGFLNKPVDHMFRPFTAVYDIVGMDITRQHLEGHLCREIHEAAMEYWEQAMNAYRDRPLFAFSWLIDLAHEYPDGPVRFDDYLTQFFERNREILDDSFIFISGDHGIRVGDHITSEIGSFERNNPFLAISVPKKFRDDSKNGMLEVMRVNSNQLQTHFDTRATIVDIIMYQPETGFTDRNPLSIPDEKGHSLLRKQPKFPRTCATLPIPSQYCICQVKKTKVKDENLKMRLGQKVLDHVHMQLDKLNFTSICRKYKLKEVPSLIEYHYSTTWNTYEIEVKTHKPSEVHFQTMITYNPKTHTATVAKVVRMDRYGGTASCTTKYLDTPTCYCRIQGPLSYITNLFDWLY</sequence>
<dbReference type="RefSeq" id="XP_053585847.1">
    <property type="nucleotide sequence ID" value="XM_053731075.1"/>
</dbReference>
<name>A0A6A5GY48_CAERE</name>
<organism evidence="2 3">
    <name type="scientific">Caenorhabditis remanei</name>
    <name type="common">Caenorhabditis vulgaris</name>
    <dbReference type="NCBI Taxonomy" id="31234"/>
    <lineage>
        <taxon>Eukaryota</taxon>
        <taxon>Metazoa</taxon>
        <taxon>Ecdysozoa</taxon>
        <taxon>Nematoda</taxon>
        <taxon>Chromadorea</taxon>
        <taxon>Rhabditida</taxon>
        <taxon>Rhabditina</taxon>
        <taxon>Rhabditomorpha</taxon>
        <taxon>Rhabditoidea</taxon>
        <taxon>Rhabditidae</taxon>
        <taxon>Peloderinae</taxon>
        <taxon>Caenorhabditis</taxon>
    </lineage>
</organism>
<dbReference type="PANTHER" id="PTHR10974:SF5">
    <property type="entry name" value="SULFATASE DOMAIN-CONTAINING PROTEIN"/>
    <property type="match status" value="1"/>
</dbReference>
<keyword evidence="1" id="KW-1133">Transmembrane helix</keyword>
<dbReference type="GO" id="GO:0005615">
    <property type="term" value="C:extracellular space"/>
    <property type="evidence" value="ECO:0007669"/>
    <property type="project" value="TreeGrafter"/>
</dbReference>
<dbReference type="EMBL" id="WUAV01000004">
    <property type="protein sequence ID" value="KAF1759242.1"/>
    <property type="molecule type" value="Genomic_DNA"/>
</dbReference>
<comment type="caution">
    <text evidence="2">The sequence shown here is derived from an EMBL/GenBank/DDBJ whole genome shotgun (WGS) entry which is preliminary data.</text>
</comment>
<protein>
    <submittedName>
        <fullName evidence="2">Uncharacterized protein</fullName>
    </submittedName>
</protein>
<dbReference type="GeneID" id="9817202"/>
<dbReference type="InterPro" id="IPR017850">
    <property type="entry name" value="Alkaline_phosphatase_core_sf"/>
</dbReference>
<dbReference type="KEGG" id="crq:GCK72_015705"/>
<keyword evidence="1" id="KW-0812">Transmembrane</keyword>
<dbReference type="InterPro" id="IPR004245">
    <property type="entry name" value="DUF229"/>
</dbReference>
<evidence type="ECO:0000313" key="2">
    <source>
        <dbReference type="EMBL" id="KAF1759242.1"/>
    </source>
</evidence>
<dbReference type="Gene3D" id="3.40.720.10">
    <property type="entry name" value="Alkaline Phosphatase, subunit A"/>
    <property type="match status" value="1"/>
</dbReference>
<reference evidence="2 3" key="1">
    <citation type="submission" date="2019-12" db="EMBL/GenBank/DDBJ databases">
        <title>Chromosome-level assembly of the Caenorhabditis remanei genome.</title>
        <authorList>
            <person name="Teterina A.A."/>
            <person name="Willis J.H."/>
            <person name="Phillips P.C."/>
        </authorList>
    </citation>
    <scope>NUCLEOTIDE SEQUENCE [LARGE SCALE GENOMIC DNA]</scope>
    <source>
        <strain evidence="2 3">PX506</strain>
        <tissue evidence="2">Whole organism</tissue>
    </source>
</reference>
<dbReference type="Pfam" id="PF02995">
    <property type="entry name" value="DUF229"/>
    <property type="match status" value="1"/>
</dbReference>
<feature type="transmembrane region" description="Helical" evidence="1">
    <location>
        <begin position="12"/>
        <end position="30"/>
    </location>
</feature>
<accession>A0A6A5GY48</accession>
<dbReference type="SUPFAM" id="SSF53649">
    <property type="entry name" value="Alkaline phosphatase-like"/>
    <property type="match status" value="1"/>
</dbReference>